<dbReference type="Pfam" id="PF13671">
    <property type="entry name" value="AAA_33"/>
    <property type="match status" value="1"/>
</dbReference>
<gene>
    <name evidence="1" type="ORF">HaLaN_15590</name>
</gene>
<name>A0A699ZJK5_HAELA</name>
<feature type="non-terminal residue" evidence="1">
    <location>
        <position position="1"/>
    </location>
</feature>
<comment type="caution">
    <text evidence="1">The sequence shown here is derived from an EMBL/GenBank/DDBJ whole genome shotgun (WGS) entry which is preliminary data.</text>
</comment>
<dbReference type="PANTHER" id="PTHR33477:SF3">
    <property type="entry name" value="P-LOOP NTPASE DOMAIN-CONTAINING PROTEIN LPA1 HOMOLOG 1"/>
    <property type="match status" value="1"/>
</dbReference>
<dbReference type="InterPro" id="IPR027417">
    <property type="entry name" value="P-loop_NTPase"/>
</dbReference>
<sequence length="55" mass="5658">MTPASEELKAACSLVERRRCMVVLLCGTSGSGKSTLASILASRLGISTVLSTDSV</sequence>
<proteinExistence type="predicted"/>
<protein>
    <submittedName>
        <fullName evidence="1">Uncharacterized protein</fullName>
    </submittedName>
</protein>
<dbReference type="Proteomes" id="UP000485058">
    <property type="component" value="Unassembled WGS sequence"/>
</dbReference>
<dbReference type="EMBL" id="BLLF01001347">
    <property type="protein sequence ID" value="GFH18738.1"/>
    <property type="molecule type" value="Genomic_DNA"/>
</dbReference>
<reference evidence="1 2" key="1">
    <citation type="submission" date="2020-02" db="EMBL/GenBank/DDBJ databases">
        <title>Draft genome sequence of Haematococcus lacustris strain NIES-144.</title>
        <authorList>
            <person name="Morimoto D."/>
            <person name="Nakagawa S."/>
            <person name="Yoshida T."/>
            <person name="Sawayama S."/>
        </authorList>
    </citation>
    <scope>NUCLEOTIDE SEQUENCE [LARGE SCALE GENOMIC DNA]</scope>
    <source>
        <strain evidence="1 2">NIES-144</strain>
    </source>
</reference>
<accession>A0A699ZJK5</accession>
<dbReference type="PANTHER" id="PTHR33477">
    <property type="entry name" value="P-LOOP NTPASE DOMAIN-CONTAINING PROTEIN LPA1 HOMOLOG 1"/>
    <property type="match status" value="1"/>
</dbReference>
<dbReference type="Gene3D" id="3.40.50.300">
    <property type="entry name" value="P-loop containing nucleotide triphosphate hydrolases"/>
    <property type="match status" value="1"/>
</dbReference>
<evidence type="ECO:0000313" key="2">
    <source>
        <dbReference type="Proteomes" id="UP000485058"/>
    </source>
</evidence>
<keyword evidence="2" id="KW-1185">Reference proteome</keyword>
<dbReference type="SUPFAM" id="SSF52540">
    <property type="entry name" value="P-loop containing nucleoside triphosphate hydrolases"/>
    <property type="match status" value="1"/>
</dbReference>
<evidence type="ECO:0000313" key="1">
    <source>
        <dbReference type="EMBL" id="GFH18738.1"/>
    </source>
</evidence>
<organism evidence="1 2">
    <name type="scientific">Haematococcus lacustris</name>
    <name type="common">Green alga</name>
    <name type="synonym">Haematococcus pluvialis</name>
    <dbReference type="NCBI Taxonomy" id="44745"/>
    <lineage>
        <taxon>Eukaryota</taxon>
        <taxon>Viridiplantae</taxon>
        <taxon>Chlorophyta</taxon>
        <taxon>core chlorophytes</taxon>
        <taxon>Chlorophyceae</taxon>
        <taxon>CS clade</taxon>
        <taxon>Chlamydomonadales</taxon>
        <taxon>Haematococcaceae</taxon>
        <taxon>Haematococcus</taxon>
    </lineage>
</organism>
<dbReference type="AlphaFoldDB" id="A0A699ZJK5"/>